<dbReference type="GO" id="GO:0070824">
    <property type="term" value="C:SHREC complex"/>
    <property type="evidence" value="ECO:0007669"/>
    <property type="project" value="InterPro"/>
</dbReference>
<reference evidence="4" key="1">
    <citation type="journal article" date="2020" name="Stud. Mycol.">
        <title>101 Dothideomycetes genomes: a test case for predicting lifestyles and emergence of pathogens.</title>
        <authorList>
            <person name="Haridas S."/>
            <person name="Albert R."/>
            <person name="Binder M."/>
            <person name="Bloem J."/>
            <person name="Labutti K."/>
            <person name="Salamov A."/>
            <person name="Andreopoulos B."/>
            <person name="Baker S."/>
            <person name="Barry K."/>
            <person name="Bills G."/>
            <person name="Bluhm B."/>
            <person name="Cannon C."/>
            <person name="Castanera R."/>
            <person name="Culley D."/>
            <person name="Daum C."/>
            <person name="Ezra D."/>
            <person name="Gonzalez J."/>
            <person name="Henrissat B."/>
            <person name="Kuo A."/>
            <person name="Liang C."/>
            <person name="Lipzen A."/>
            <person name="Lutzoni F."/>
            <person name="Magnuson J."/>
            <person name="Mondo S."/>
            <person name="Nolan M."/>
            <person name="Ohm R."/>
            <person name="Pangilinan J."/>
            <person name="Park H.-J."/>
            <person name="Ramirez L."/>
            <person name="Alfaro M."/>
            <person name="Sun H."/>
            <person name="Tritt A."/>
            <person name="Yoshinaga Y."/>
            <person name="Zwiers L.-H."/>
            <person name="Turgeon B."/>
            <person name="Goodwin S."/>
            <person name="Spatafora J."/>
            <person name="Crous P."/>
            <person name="Grigoriev I."/>
        </authorList>
    </citation>
    <scope>NUCLEOTIDE SEQUENCE</scope>
    <source>
        <strain evidence="4">CBS 279.74</strain>
    </source>
</reference>
<dbReference type="InterPro" id="IPR038986">
    <property type="entry name" value="Clr2"/>
</dbReference>
<dbReference type="PANTHER" id="PTHR38046">
    <property type="entry name" value="CRYPTIC LOCI REGULATOR 2"/>
    <property type="match status" value="1"/>
</dbReference>
<dbReference type="GO" id="GO:0030466">
    <property type="term" value="P:silent mating-type cassette heterochromatin formation"/>
    <property type="evidence" value="ECO:0007669"/>
    <property type="project" value="TreeGrafter"/>
</dbReference>
<proteinExistence type="predicted"/>
<dbReference type="OrthoDB" id="438224at2759"/>
<feature type="domain" description="Cryptic loci regulator 2 C-terminal" evidence="2">
    <location>
        <begin position="387"/>
        <end position="474"/>
    </location>
</feature>
<dbReference type="AlphaFoldDB" id="A0A6G1KLY2"/>
<protein>
    <recommendedName>
        <fullName evidence="6">Cryptic loci regulator 2 N-terminal domain-containing protein</fullName>
    </recommendedName>
</protein>
<evidence type="ECO:0000259" key="2">
    <source>
        <dbReference type="Pfam" id="PF10383"/>
    </source>
</evidence>
<feature type="domain" description="Cryptic loci regulator 2 N-terminal" evidence="3">
    <location>
        <begin position="59"/>
        <end position="123"/>
    </location>
</feature>
<dbReference type="InterPro" id="IPR018839">
    <property type="entry name" value="Tscrpt-silencing_Clr2_C"/>
</dbReference>
<dbReference type="Pfam" id="PF10383">
    <property type="entry name" value="Clr2"/>
    <property type="match status" value="1"/>
</dbReference>
<dbReference type="InterPro" id="IPR031915">
    <property type="entry name" value="Clr2_N"/>
</dbReference>
<dbReference type="GO" id="GO:0033553">
    <property type="term" value="C:rDNA heterochromatin"/>
    <property type="evidence" value="ECO:0007669"/>
    <property type="project" value="TreeGrafter"/>
</dbReference>
<feature type="compositionally biased region" description="Polar residues" evidence="1">
    <location>
        <begin position="134"/>
        <end position="154"/>
    </location>
</feature>
<dbReference type="Pfam" id="PF16761">
    <property type="entry name" value="Clr2_transil"/>
    <property type="match status" value="1"/>
</dbReference>
<evidence type="ECO:0000256" key="1">
    <source>
        <dbReference type="SAM" id="MobiDB-lite"/>
    </source>
</evidence>
<keyword evidence="5" id="KW-1185">Reference proteome</keyword>
<feature type="region of interest" description="Disordered" evidence="1">
    <location>
        <begin position="133"/>
        <end position="179"/>
    </location>
</feature>
<organism evidence="4 5">
    <name type="scientific">Pleomassaria siparia CBS 279.74</name>
    <dbReference type="NCBI Taxonomy" id="1314801"/>
    <lineage>
        <taxon>Eukaryota</taxon>
        <taxon>Fungi</taxon>
        <taxon>Dikarya</taxon>
        <taxon>Ascomycota</taxon>
        <taxon>Pezizomycotina</taxon>
        <taxon>Dothideomycetes</taxon>
        <taxon>Pleosporomycetidae</taxon>
        <taxon>Pleosporales</taxon>
        <taxon>Pleomassariaceae</taxon>
        <taxon>Pleomassaria</taxon>
    </lineage>
</organism>
<dbReference type="GO" id="GO:0031934">
    <property type="term" value="C:mating-type region heterochromatin"/>
    <property type="evidence" value="ECO:0007669"/>
    <property type="project" value="TreeGrafter"/>
</dbReference>
<evidence type="ECO:0000259" key="3">
    <source>
        <dbReference type="Pfam" id="PF16761"/>
    </source>
</evidence>
<evidence type="ECO:0008006" key="6">
    <source>
        <dbReference type="Google" id="ProtNLM"/>
    </source>
</evidence>
<accession>A0A6G1KLY2</accession>
<evidence type="ECO:0000313" key="5">
    <source>
        <dbReference type="Proteomes" id="UP000799428"/>
    </source>
</evidence>
<name>A0A6G1KLY2_9PLEO</name>
<dbReference type="EMBL" id="MU005765">
    <property type="protein sequence ID" value="KAF2713555.1"/>
    <property type="molecule type" value="Genomic_DNA"/>
</dbReference>
<evidence type="ECO:0000313" key="4">
    <source>
        <dbReference type="EMBL" id="KAF2713555.1"/>
    </source>
</evidence>
<feature type="compositionally biased region" description="Polar residues" evidence="1">
    <location>
        <begin position="656"/>
        <end position="694"/>
    </location>
</feature>
<dbReference type="Proteomes" id="UP000799428">
    <property type="component" value="Unassembled WGS sequence"/>
</dbReference>
<sequence length="740" mass="83435">MSARRGRVIVPLRPGSDGDVSHRPTGQTYRQLNPPTLYLEKIGMQWMNDRNEALPGISYALERLPAGYTLWERPRQKEPSHFDKYLYGHPGHTPFDSPNRFFAHFKYLMENGGNNIGCPCTVCNAKGGTVPSLRASQGSQKHSVNREFGTSTRKATAPQYKGRPKLVTPGMDSSRIDEEGTPDVYRNLIDKLQKHGTLDEAITEPLSMDWRAEQEILPETFKELQVNPQWLPRRGDIVLYVRELPADVEICRDNKTGEFKLLDISTRSWRSQIWWEAGLVGQTPAEETDIEDLVGEPAKQKLKNISYSGVRVEPIPYPNSTDKSLSKRHRYVPINHTRPFIFWKDLCGHIPEEMWHPTIKNALTAMSSFSLMGKYHFRGTWPEAQIYCRGIYIGSEMIVVGDTVRLIPKSSAASTSSSCTDILTIKSIRLKLTNLNIANSNDYDEGRPYNSSVQIFGTAYTSDASRSSEGWPLPEKLHKREPWRYPLHPPDKEMQVPFSRILGRLFESDAMTLWFPPLTPSSDMSPRLEPPNLSQGLEGLLEARNFSRENDRRITDMLGANWFWGDSRAEALDLRTVNGLEISKFDDERDPKEWRKYIKAQEGQMMAGVGEERDLSSVQRSLRGFAAPPVPIASHARQQDASLPFRKQSEGLHISGSGTDSSMEMTSANSRPGTGNGSRSDTESGVASNSQPGTASRKRAKVIDLSSDEEDEILQHTNIVVEKDGEKEGRKKTRVMVVID</sequence>
<feature type="region of interest" description="Disordered" evidence="1">
    <location>
        <begin position="629"/>
        <end position="709"/>
    </location>
</feature>
<dbReference type="PANTHER" id="PTHR38046:SF1">
    <property type="entry name" value="CRYPTIC LOCI REGULATOR 2"/>
    <property type="match status" value="1"/>
</dbReference>
<gene>
    <name evidence="4" type="ORF">K504DRAFT_424265</name>
</gene>